<name>A0A6A4QQR3_LUPAL</name>
<dbReference type="EMBL" id="WOCE01000003">
    <property type="protein sequence ID" value="KAE9616668.1"/>
    <property type="molecule type" value="Genomic_DNA"/>
</dbReference>
<protein>
    <submittedName>
        <fullName evidence="2">Uncharacterized protein</fullName>
    </submittedName>
</protein>
<evidence type="ECO:0000313" key="2">
    <source>
        <dbReference type="EMBL" id="KAE9616668.1"/>
    </source>
</evidence>
<gene>
    <name evidence="2" type="ORF">Lalb_Chr03g0027241</name>
</gene>
<sequence length="112" mass="13522">MLATHSFSTISFIFQVYVNVSRCVAFHMILSFVSVKSKAYNYICSINLDLLYLCFMVESLGKIMRRTTIEQIWIDYTFSYILELLKQYLRLRLRCWPRWFVMFWQRKESGSS</sequence>
<evidence type="ECO:0000313" key="3">
    <source>
        <dbReference type="Proteomes" id="UP000447434"/>
    </source>
</evidence>
<dbReference type="Proteomes" id="UP000447434">
    <property type="component" value="Chromosome 3"/>
</dbReference>
<keyword evidence="1" id="KW-1133">Transmembrane helix</keyword>
<keyword evidence="3" id="KW-1185">Reference proteome</keyword>
<accession>A0A6A4QQR3</accession>
<comment type="caution">
    <text evidence="2">The sequence shown here is derived from an EMBL/GenBank/DDBJ whole genome shotgun (WGS) entry which is preliminary data.</text>
</comment>
<reference evidence="3" key="1">
    <citation type="journal article" date="2020" name="Nat. Commun.">
        <title>Genome sequence of the cluster root forming white lupin.</title>
        <authorList>
            <person name="Hufnagel B."/>
            <person name="Marques A."/>
            <person name="Soriano A."/>
            <person name="Marques L."/>
            <person name="Divol F."/>
            <person name="Doumas P."/>
            <person name="Sallet E."/>
            <person name="Mancinotti D."/>
            <person name="Carrere S."/>
            <person name="Marande W."/>
            <person name="Arribat S."/>
            <person name="Keller J."/>
            <person name="Huneau C."/>
            <person name="Blein T."/>
            <person name="Aime D."/>
            <person name="Laguerre M."/>
            <person name="Taylor J."/>
            <person name="Schubert V."/>
            <person name="Nelson M."/>
            <person name="Geu-Flores F."/>
            <person name="Crespi M."/>
            <person name="Gallardo-Guerrero K."/>
            <person name="Delaux P.-M."/>
            <person name="Salse J."/>
            <person name="Berges H."/>
            <person name="Guyot R."/>
            <person name="Gouzy J."/>
            <person name="Peret B."/>
        </authorList>
    </citation>
    <scope>NUCLEOTIDE SEQUENCE [LARGE SCALE GENOMIC DNA]</scope>
    <source>
        <strain evidence="3">cv. Amiga</strain>
    </source>
</reference>
<keyword evidence="1" id="KW-0812">Transmembrane</keyword>
<organism evidence="2 3">
    <name type="scientific">Lupinus albus</name>
    <name type="common">White lupine</name>
    <name type="synonym">Lupinus termis</name>
    <dbReference type="NCBI Taxonomy" id="3870"/>
    <lineage>
        <taxon>Eukaryota</taxon>
        <taxon>Viridiplantae</taxon>
        <taxon>Streptophyta</taxon>
        <taxon>Embryophyta</taxon>
        <taxon>Tracheophyta</taxon>
        <taxon>Spermatophyta</taxon>
        <taxon>Magnoliopsida</taxon>
        <taxon>eudicotyledons</taxon>
        <taxon>Gunneridae</taxon>
        <taxon>Pentapetalae</taxon>
        <taxon>rosids</taxon>
        <taxon>fabids</taxon>
        <taxon>Fabales</taxon>
        <taxon>Fabaceae</taxon>
        <taxon>Papilionoideae</taxon>
        <taxon>50 kb inversion clade</taxon>
        <taxon>genistoids sensu lato</taxon>
        <taxon>core genistoids</taxon>
        <taxon>Genisteae</taxon>
        <taxon>Lupinus</taxon>
    </lineage>
</organism>
<evidence type="ECO:0000256" key="1">
    <source>
        <dbReference type="SAM" id="Phobius"/>
    </source>
</evidence>
<feature type="transmembrane region" description="Helical" evidence="1">
    <location>
        <begin position="39"/>
        <end position="57"/>
    </location>
</feature>
<dbReference type="AlphaFoldDB" id="A0A6A4QQR3"/>
<proteinExistence type="predicted"/>
<feature type="transmembrane region" description="Helical" evidence="1">
    <location>
        <begin position="12"/>
        <end position="33"/>
    </location>
</feature>
<keyword evidence="1" id="KW-0472">Membrane</keyword>